<reference evidence="1 2" key="2">
    <citation type="submission" date="2018-11" db="EMBL/GenBank/DDBJ databases">
        <authorList>
            <consortium name="Pathogen Informatics"/>
        </authorList>
    </citation>
    <scope>NUCLEOTIDE SEQUENCE [LARGE SCALE GENOMIC DNA]</scope>
</reference>
<keyword evidence="2" id="KW-1185">Reference proteome</keyword>
<evidence type="ECO:0000313" key="2">
    <source>
        <dbReference type="Proteomes" id="UP000271098"/>
    </source>
</evidence>
<dbReference type="WBParaSite" id="GPUH_0002380101-mRNA-1">
    <property type="protein sequence ID" value="GPUH_0002380101-mRNA-1"/>
    <property type="gene ID" value="GPUH_0002380101"/>
</dbReference>
<proteinExistence type="predicted"/>
<dbReference type="Proteomes" id="UP000271098">
    <property type="component" value="Unassembled WGS sequence"/>
</dbReference>
<dbReference type="AlphaFoldDB" id="A0A183ES30"/>
<evidence type="ECO:0000313" key="3">
    <source>
        <dbReference type="WBParaSite" id="GPUH_0002380101-mRNA-1"/>
    </source>
</evidence>
<gene>
    <name evidence="1" type="ORF">GPUH_LOCUS23772</name>
</gene>
<accession>A0A183ES30</accession>
<organism evidence="3">
    <name type="scientific">Gongylonema pulchrum</name>
    <dbReference type="NCBI Taxonomy" id="637853"/>
    <lineage>
        <taxon>Eukaryota</taxon>
        <taxon>Metazoa</taxon>
        <taxon>Ecdysozoa</taxon>
        <taxon>Nematoda</taxon>
        <taxon>Chromadorea</taxon>
        <taxon>Rhabditida</taxon>
        <taxon>Spirurina</taxon>
        <taxon>Spiruromorpha</taxon>
        <taxon>Spiruroidea</taxon>
        <taxon>Gongylonematidae</taxon>
        <taxon>Gongylonema</taxon>
    </lineage>
</organism>
<evidence type="ECO:0000313" key="1">
    <source>
        <dbReference type="EMBL" id="VDN41939.1"/>
    </source>
</evidence>
<dbReference type="EMBL" id="UYRT01098919">
    <property type="protein sequence ID" value="VDN41939.1"/>
    <property type="molecule type" value="Genomic_DNA"/>
</dbReference>
<reference evidence="3" key="1">
    <citation type="submission" date="2016-06" db="UniProtKB">
        <authorList>
            <consortium name="WormBaseParasite"/>
        </authorList>
    </citation>
    <scope>IDENTIFICATION</scope>
</reference>
<sequence>MWEFSKSQKPIHEWKRSNAAPHYYRQKSKTSRQPYVALVKEISAVLIKSYSLLTTNYVICLFISAELMR</sequence>
<protein>
    <submittedName>
        <fullName evidence="3">Ovule protein</fullName>
    </submittedName>
</protein>
<name>A0A183ES30_9BILA</name>